<gene>
    <name evidence="1" type="ORF">KCG35_23630</name>
</gene>
<name>A0ABS5ZL27_9GAMM</name>
<dbReference type="Proteomes" id="UP000690515">
    <property type="component" value="Unassembled WGS sequence"/>
</dbReference>
<protein>
    <submittedName>
        <fullName evidence="1">Uncharacterized protein</fullName>
    </submittedName>
</protein>
<accession>A0ABS5ZL27</accession>
<dbReference type="EMBL" id="JAGSOY010000141">
    <property type="protein sequence ID" value="MBU2714045.1"/>
    <property type="molecule type" value="Genomic_DNA"/>
</dbReference>
<evidence type="ECO:0000313" key="2">
    <source>
        <dbReference type="Proteomes" id="UP000690515"/>
    </source>
</evidence>
<evidence type="ECO:0000313" key="1">
    <source>
        <dbReference type="EMBL" id="MBU2714045.1"/>
    </source>
</evidence>
<keyword evidence="2" id="KW-1185">Reference proteome</keyword>
<proteinExistence type="predicted"/>
<organism evidence="1 2">
    <name type="scientific">Zooshikella harenae</name>
    <dbReference type="NCBI Taxonomy" id="2827238"/>
    <lineage>
        <taxon>Bacteria</taxon>
        <taxon>Pseudomonadati</taxon>
        <taxon>Pseudomonadota</taxon>
        <taxon>Gammaproteobacteria</taxon>
        <taxon>Oceanospirillales</taxon>
        <taxon>Zooshikellaceae</taxon>
        <taxon>Zooshikella</taxon>
    </lineage>
</organism>
<dbReference type="RefSeq" id="WP_215822317.1">
    <property type="nucleotide sequence ID" value="NZ_JAGSOY010000141.1"/>
</dbReference>
<comment type="caution">
    <text evidence="1">The sequence shown here is derived from an EMBL/GenBank/DDBJ whole genome shotgun (WGS) entry which is preliminary data.</text>
</comment>
<reference evidence="1 2" key="1">
    <citation type="submission" date="2021-04" db="EMBL/GenBank/DDBJ databases">
        <authorList>
            <person name="Pira H."/>
            <person name="Risdian C."/>
            <person name="Wink J."/>
        </authorList>
    </citation>
    <scope>NUCLEOTIDE SEQUENCE [LARGE SCALE GENOMIC DNA]</scope>
    <source>
        <strain evidence="1 2">WH53</strain>
    </source>
</reference>
<sequence>MTQDELICLINTNPHTQLCIFREPVPGLTYFIVSYYIAAQLDSYNYVLRVVFDPINAVDEGEGKVWISIPTSLADIITSLETHLCQPISAWQNITESGDYLFFQGTLDTQKLQEQQDKFKTILELGRLLLPRGFSW</sequence>